<keyword evidence="2" id="KW-1185">Reference proteome</keyword>
<accession>A0A835YJ14</accession>
<proteinExistence type="predicted"/>
<gene>
    <name evidence="1" type="ORF">JKP88DRAFT_283043</name>
</gene>
<comment type="caution">
    <text evidence="1">The sequence shown here is derived from an EMBL/GenBank/DDBJ whole genome shotgun (WGS) entry which is preliminary data.</text>
</comment>
<dbReference type="Proteomes" id="UP000664859">
    <property type="component" value="Unassembled WGS sequence"/>
</dbReference>
<name>A0A835YJ14_9STRA</name>
<organism evidence="1 2">
    <name type="scientific">Tribonema minus</name>
    <dbReference type="NCBI Taxonomy" id="303371"/>
    <lineage>
        <taxon>Eukaryota</taxon>
        <taxon>Sar</taxon>
        <taxon>Stramenopiles</taxon>
        <taxon>Ochrophyta</taxon>
        <taxon>PX clade</taxon>
        <taxon>Xanthophyceae</taxon>
        <taxon>Tribonematales</taxon>
        <taxon>Tribonemataceae</taxon>
        <taxon>Tribonema</taxon>
    </lineage>
</organism>
<sequence>MDYGGDKQLTGVHYADGVHYAEWVVRMAKQVQAELHRRALCGVGRRAKEVQAELQQRAIWVVRMAREVQAELQQRATLNAESDAMVVCLHVRRGDKLSDNFKKSYANLDFETSYPNLDYETSPDGIRAAIERLVPHGSVLFIATNEPDPVAFFAPLGAYYEVLSLAHFAERLNTTRFLPSSLALVDYQRRHTSRFLPSSLALVDYQVRAARNKATVRGAVAMRECVRWINTRRFLPSSLALVVMDHCSYQIPTFANEDSHGFGRHITLSASNKQLVHR</sequence>
<protein>
    <submittedName>
        <fullName evidence="1">Uncharacterized protein</fullName>
    </submittedName>
</protein>
<dbReference type="EMBL" id="JAFCMP010000541">
    <property type="protein sequence ID" value="KAG5176070.1"/>
    <property type="molecule type" value="Genomic_DNA"/>
</dbReference>
<evidence type="ECO:0000313" key="1">
    <source>
        <dbReference type="EMBL" id="KAG5176070.1"/>
    </source>
</evidence>
<dbReference type="PANTHER" id="PTHR31469:SF8">
    <property type="entry name" value="OS07G0641000 PROTEIN"/>
    <property type="match status" value="1"/>
</dbReference>
<dbReference type="OrthoDB" id="1903705at2759"/>
<dbReference type="PANTHER" id="PTHR31469">
    <property type="entry name" value="OS07G0633600 PROTEIN"/>
    <property type="match status" value="1"/>
</dbReference>
<reference evidence="1" key="1">
    <citation type="submission" date="2021-02" db="EMBL/GenBank/DDBJ databases">
        <title>First Annotated Genome of the Yellow-green Alga Tribonema minus.</title>
        <authorList>
            <person name="Mahan K.M."/>
        </authorList>
    </citation>
    <scope>NUCLEOTIDE SEQUENCE</scope>
    <source>
        <strain evidence="1">UTEX B ZZ1240</strain>
    </source>
</reference>
<dbReference type="AlphaFoldDB" id="A0A835YJ14"/>
<evidence type="ECO:0000313" key="2">
    <source>
        <dbReference type="Proteomes" id="UP000664859"/>
    </source>
</evidence>